<evidence type="ECO:0000313" key="3">
    <source>
        <dbReference type="EMBL" id="ANF27724.1"/>
    </source>
</evidence>
<sequence>MTIVKDKRIQIIWVLFTCILLNAFVCSLNHGSHMGFELAMGQEPFCASTASSASGDAFPADVHELAEHGLDCPLCGSVFLAIAVLFALGWLGFAATVPLPRPGPQQRGPRYHWPSLNPRAP</sequence>
<keyword evidence="2" id="KW-1133">Transmembrane helix</keyword>
<feature type="transmembrane region" description="Helical" evidence="2">
    <location>
        <begin position="12"/>
        <end position="30"/>
    </location>
</feature>
<proteinExistence type="predicted"/>
<accession>A0A172WW36</accession>
<feature type="transmembrane region" description="Helical" evidence="2">
    <location>
        <begin position="78"/>
        <end position="100"/>
    </location>
</feature>
<organism evidence="3 4">
    <name type="scientific">Stutzerimonas stutzeri</name>
    <name type="common">Pseudomonas stutzeri</name>
    <dbReference type="NCBI Taxonomy" id="316"/>
    <lineage>
        <taxon>Bacteria</taxon>
        <taxon>Pseudomonadati</taxon>
        <taxon>Pseudomonadota</taxon>
        <taxon>Gammaproteobacteria</taxon>
        <taxon>Pseudomonadales</taxon>
        <taxon>Pseudomonadaceae</taxon>
        <taxon>Stutzerimonas</taxon>
    </lineage>
</organism>
<dbReference type="InterPro" id="IPR021333">
    <property type="entry name" value="DUF2946"/>
</dbReference>
<dbReference type="Pfam" id="PF11162">
    <property type="entry name" value="DUF2946"/>
    <property type="match status" value="1"/>
</dbReference>
<dbReference type="OrthoDB" id="7017304at2"/>
<name>A0A172WW36_STUST</name>
<keyword evidence="2" id="KW-0472">Membrane</keyword>
<evidence type="ECO:0000256" key="1">
    <source>
        <dbReference type="SAM" id="MobiDB-lite"/>
    </source>
</evidence>
<dbReference type="EMBL" id="CP015641">
    <property type="protein sequence ID" value="ANF27724.1"/>
    <property type="molecule type" value="Genomic_DNA"/>
</dbReference>
<dbReference type="Proteomes" id="UP000077787">
    <property type="component" value="Chromosome"/>
</dbReference>
<feature type="region of interest" description="Disordered" evidence="1">
    <location>
        <begin position="101"/>
        <end position="121"/>
    </location>
</feature>
<evidence type="ECO:0000313" key="4">
    <source>
        <dbReference type="Proteomes" id="UP000077787"/>
    </source>
</evidence>
<reference evidence="3 4" key="1">
    <citation type="submission" date="2016-05" db="EMBL/GenBank/DDBJ databases">
        <title>Genome sequence of Pseudomonas stutzeri 273 and identification of the exopolysaccharide biosynthesis locus.</title>
        <authorList>
            <person name="Wu S."/>
            <person name="Sun C."/>
        </authorList>
    </citation>
    <scope>NUCLEOTIDE SEQUENCE [LARGE SCALE GENOMIC DNA]</scope>
    <source>
        <strain evidence="3 4">273</strain>
    </source>
</reference>
<gene>
    <name evidence="3" type="ORF">PS273GM_22605</name>
</gene>
<protein>
    <recommendedName>
        <fullName evidence="5">DUF2946 domain-containing protein</fullName>
    </recommendedName>
</protein>
<dbReference type="RefSeq" id="WP_045425892.1">
    <property type="nucleotide sequence ID" value="NZ_CP015641.1"/>
</dbReference>
<evidence type="ECO:0008006" key="5">
    <source>
        <dbReference type="Google" id="ProtNLM"/>
    </source>
</evidence>
<evidence type="ECO:0000256" key="2">
    <source>
        <dbReference type="SAM" id="Phobius"/>
    </source>
</evidence>
<keyword evidence="2" id="KW-0812">Transmembrane</keyword>
<dbReference type="AlphaFoldDB" id="A0A172WW36"/>